<evidence type="ECO:0000259" key="10">
    <source>
        <dbReference type="PROSITE" id="PS50893"/>
    </source>
</evidence>
<evidence type="ECO:0000256" key="7">
    <source>
        <dbReference type="ARBA" id="ARBA00022989"/>
    </source>
</evidence>
<dbReference type="PROSITE" id="PS00211">
    <property type="entry name" value="ABC_TRANSPORTER_1"/>
    <property type="match status" value="1"/>
</dbReference>
<dbReference type="PROSITE" id="PS50893">
    <property type="entry name" value="ABC_TRANSPORTER_2"/>
    <property type="match status" value="1"/>
</dbReference>
<evidence type="ECO:0000256" key="5">
    <source>
        <dbReference type="ARBA" id="ARBA00022741"/>
    </source>
</evidence>
<comment type="caution">
    <text evidence="12">The sequence shown here is derived from an EMBL/GenBank/DDBJ whole genome shotgun (WGS) entry which is preliminary data.</text>
</comment>
<proteinExistence type="predicted"/>
<keyword evidence="5" id="KW-0547">Nucleotide-binding</keyword>
<evidence type="ECO:0000313" key="12">
    <source>
        <dbReference type="EMBL" id="MUK49013.1"/>
    </source>
</evidence>
<dbReference type="EMBL" id="WOBN01000011">
    <property type="protein sequence ID" value="MUK49013.1"/>
    <property type="molecule type" value="Genomic_DNA"/>
</dbReference>
<dbReference type="InterPro" id="IPR003593">
    <property type="entry name" value="AAA+_ATPase"/>
</dbReference>
<dbReference type="RefSeq" id="WP_155655628.1">
    <property type="nucleotide sequence ID" value="NZ_WOBN01000011.1"/>
</dbReference>
<dbReference type="Pfam" id="PF00005">
    <property type="entry name" value="ABC_tran"/>
    <property type="match status" value="1"/>
</dbReference>
<dbReference type="Gene3D" id="3.40.50.300">
    <property type="entry name" value="P-loop containing nucleotide triphosphate hydrolases"/>
    <property type="match status" value="1"/>
</dbReference>
<dbReference type="GO" id="GO:0034040">
    <property type="term" value="F:ATPase-coupled lipid transmembrane transporter activity"/>
    <property type="evidence" value="ECO:0007669"/>
    <property type="project" value="TreeGrafter"/>
</dbReference>
<evidence type="ECO:0000313" key="13">
    <source>
        <dbReference type="Proteomes" id="UP000448038"/>
    </source>
</evidence>
<feature type="transmembrane region" description="Helical" evidence="9">
    <location>
        <begin position="21"/>
        <end position="48"/>
    </location>
</feature>
<feature type="domain" description="ABC transmembrane type-1" evidence="11">
    <location>
        <begin position="25"/>
        <end position="295"/>
    </location>
</feature>
<evidence type="ECO:0000259" key="11">
    <source>
        <dbReference type="PROSITE" id="PS50929"/>
    </source>
</evidence>
<keyword evidence="3" id="KW-1003">Cell membrane</keyword>
<evidence type="ECO:0000256" key="1">
    <source>
        <dbReference type="ARBA" id="ARBA00004651"/>
    </source>
</evidence>
<feature type="transmembrane region" description="Helical" evidence="9">
    <location>
        <begin position="162"/>
        <end position="194"/>
    </location>
</feature>
<dbReference type="GO" id="GO:0140359">
    <property type="term" value="F:ABC-type transporter activity"/>
    <property type="evidence" value="ECO:0007669"/>
    <property type="project" value="InterPro"/>
</dbReference>
<dbReference type="InterPro" id="IPR027417">
    <property type="entry name" value="P-loop_NTPase"/>
</dbReference>
<dbReference type="InterPro" id="IPR003439">
    <property type="entry name" value="ABC_transporter-like_ATP-bd"/>
</dbReference>
<feature type="transmembrane region" description="Helical" evidence="9">
    <location>
        <begin position="291"/>
        <end position="309"/>
    </location>
</feature>
<keyword evidence="2" id="KW-0813">Transport</keyword>
<reference evidence="12 13" key="1">
    <citation type="submission" date="2019-11" db="EMBL/GenBank/DDBJ databases">
        <title>Using colonization assays and comparative genomics to discover symbiosis behaviors and factors in Vibrio fischeri.</title>
        <authorList>
            <person name="Bongrand C."/>
            <person name="Moriano-Gutierrez S."/>
            <person name="Arevalo P."/>
            <person name="Mcfall-Ngai M."/>
            <person name="Visick K."/>
            <person name="Polz M.F."/>
            <person name="Ruby E.G."/>
        </authorList>
    </citation>
    <scope>NUCLEOTIDE SEQUENCE [LARGE SCALE GENOMIC DNA]</scope>
    <source>
        <strain evidence="13">emors.4.1</strain>
    </source>
</reference>
<feature type="transmembrane region" description="Helical" evidence="9">
    <location>
        <begin position="266"/>
        <end position="284"/>
    </location>
</feature>
<keyword evidence="8 9" id="KW-0472">Membrane</keyword>
<evidence type="ECO:0000256" key="3">
    <source>
        <dbReference type="ARBA" id="ARBA00022475"/>
    </source>
</evidence>
<organism evidence="12 13">
    <name type="scientific">Aliivibrio fischeri</name>
    <name type="common">Vibrio fischeri</name>
    <dbReference type="NCBI Taxonomy" id="668"/>
    <lineage>
        <taxon>Bacteria</taxon>
        <taxon>Pseudomonadati</taxon>
        <taxon>Pseudomonadota</taxon>
        <taxon>Gammaproteobacteria</taxon>
        <taxon>Vibrionales</taxon>
        <taxon>Vibrionaceae</taxon>
        <taxon>Aliivibrio</taxon>
    </lineage>
</organism>
<dbReference type="SUPFAM" id="SSF90123">
    <property type="entry name" value="ABC transporter transmembrane region"/>
    <property type="match status" value="1"/>
</dbReference>
<keyword evidence="7 9" id="KW-1133">Transmembrane helix</keyword>
<dbReference type="InterPro" id="IPR011527">
    <property type="entry name" value="ABC1_TM_dom"/>
</dbReference>
<evidence type="ECO:0000256" key="6">
    <source>
        <dbReference type="ARBA" id="ARBA00022840"/>
    </source>
</evidence>
<dbReference type="PANTHER" id="PTHR24221:SF654">
    <property type="entry name" value="ATP-BINDING CASSETTE SUB-FAMILY B MEMBER 6"/>
    <property type="match status" value="1"/>
</dbReference>
<accession>A0A844NZB0</accession>
<keyword evidence="6 12" id="KW-0067">ATP-binding</keyword>
<dbReference type="GO" id="GO:0016887">
    <property type="term" value="F:ATP hydrolysis activity"/>
    <property type="evidence" value="ECO:0007669"/>
    <property type="project" value="InterPro"/>
</dbReference>
<dbReference type="GO" id="GO:0005886">
    <property type="term" value="C:plasma membrane"/>
    <property type="evidence" value="ECO:0007669"/>
    <property type="project" value="UniProtKB-SubCell"/>
</dbReference>
<evidence type="ECO:0000256" key="9">
    <source>
        <dbReference type="SAM" id="Phobius"/>
    </source>
</evidence>
<dbReference type="SMART" id="SM00382">
    <property type="entry name" value="AAA"/>
    <property type="match status" value="1"/>
</dbReference>
<name>A0A844NZB0_ALIFS</name>
<dbReference type="InterPro" id="IPR039421">
    <property type="entry name" value="Type_1_exporter"/>
</dbReference>
<dbReference type="InterPro" id="IPR017871">
    <property type="entry name" value="ABC_transporter-like_CS"/>
</dbReference>
<dbReference type="GO" id="GO:0005524">
    <property type="term" value="F:ATP binding"/>
    <property type="evidence" value="ECO:0007669"/>
    <property type="project" value="UniProtKB-KW"/>
</dbReference>
<evidence type="ECO:0000256" key="2">
    <source>
        <dbReference type="ARBA" id="ARBA00022448"/>
    </source>
</evidence>
<feature type="transmembrane region" description="Helical" evidence="9">
    <location>
        <begin position="75"/>
        <end position="101"/>
    </location>
</feature>
<dbReference type="SUPFAM" id="SSF52540">
    <property type="entry name" value="P-loop containing nucleoside triphosphate hydrolases"/>
    <property type="match status" value="1"/>
</dbReference>
<gene>
    <name evidence="12" type="ORF">GNP88_07445</name>
</gene>
<dbReference type="Proteomes" id="UP000448038">
    <property type="component" value="Unassembled WGS sequence"/>
</dbReference>
<dbReference type="Gene3D" id="1.20.1560.10">
    <property type="entry name" value="ABC transporter type 1, transmembrane domain"/>
    <property type="match status" value="1"/>
</dbReference>
<sequence>MFKLIKELFFLLDKKQRSNLYKLQVLVVLMACLELIGIASIGPFMALVSDMSLLDSNSYFKYIKEIFHPENQYGMLYIVGCLVLVALALSSFVSMVTTWYLSLFSFKTGAEMADRLYSYYLRQSWVFHSNTSSAKITKQLSTETTRITAHVILPLMQMNARIVLVCFIVSALFIFNPLVALSGALIFSLAYVFLYKVVKTRLKVNGESISNMSEVRFRIINEGLGGIKDILILNRSNDLINQFKKSGAEFSIANGENNALSLVPRYIMEFLAFGSMIGLILYLIKTNPSDLGSILPTLAVYGIAGFKLLPAIQQVYASMALVKGNIEAFQEIKPDLVASIQSEFKVNENINSSARMNCKKTISLNNVTFSYPGTEKNILDQLTMSFPVNSIVGVVGSSGSGKSTAIDMILGLISPSKGSLDIDGKAVSSETMRTWQNNLGFVPQDIFLSQGSIAENIAFGLEKENIDFNKVEQVIKFAKLEALINDLPEGIYSLVGERGVQLSGGQRQRIAIARALYTDSSILIFDEATSALDGVTEKLIMDAIHQFSGKKTIILIAHRIKTVSKCDVIFFLDKGKVTQQGTYDELLDTNESFREMANHA</sequence>
<feature type="domain" description="ABC transporter" evidence="10">
    <location>
        <begin position="362"/>
        <end position="599"/>
    </location>
</feature>
<dbReference type="Pfam" id="PF00664">
    <property type="entry name" value="ABC_membrane"/>
    <property type="match status" value="1"/>
</dbReference>
<evidence type="ECO:0000256" key="8">
    <source>
        <dbReference type="ARBA" id="ARBA00023136"/>
    </source>
</evidence>
<dbReference type="AlphaFoldDB" id="A0A844NZB0"/>
<comment type="subcellular location">
    <subcellularLocation>
        <location evidence="1">Cell membrane</location>
        <topology evidence="1">Multi-pass membrane protein</topology>
    </subcellularLocation>
</comment>
<dbReference type="PROSITE" id="PS50929">
    <property type="entry name" value="ABC_TM1F"/>
    <property type="match status" value="1"/>
</dbReference>
<evidence type="ECO:0000256" key="4">
    <source>
        <dbReference type="ARBA" id="ARBA00022692"/>
    </source>
</evidence>
<dbReference type="FunFam" id="3.40.50.300:FF:000221">
    <property type="entry name" value="Multidrug ABC transporter ATP-binding protein"/>
    <property type="match status" value="1"/>
</dbReference>
<dbReference type="InterPro" id="IPR036640">
    <property type="entry name" value="ABC1_TM_sf"/>
</dbReference>
<protein>
    <submittedName>
        <fullName evidence="12">ATP-binding cassette domain-containing protein</fullName>
    </submittedName>
</protein>
<dbReference type="PANTHER" id="PTHR24221">
    <property type="entry name" value="ATP-BINDING CASSETTE SUB-FAMILY B"/>
    <property type="match status" value="1"/>
</dbReference>
<keyword evidence="4 9" id="KW-0812">Transmembrane</keyword>